<gene>
    <name evidence="2" type="ORF">Voc01_043610</name>
</gene>
<proteinExistence type="predicted"/>
<accession>A0A8J4ECB0</accession>
<organism evidence="2 3">
    <name type="scientific">Virgisporangium ochraceum</name>
    <dbReference type="NCBI Taxonomy" id="65505"/>
    <lineage>
        <taxon>Bacteria</taxon>
        <taxon>Bacillati</taxon>
        <taxon>Actinomycetota</taxon>
        <taxon>Actinomycetes</taxon>
        <taxon>Micromonosporales</taxon>
        <taxon>Micromonosporaceae</taxon>
        <taxon>Virgisporangium</taxon>
    </lineage>
</organism>
<dbReference type="RefSeq" id="WP_203929366.1">
    <property type="nucleotide sequence ID" value="NZ_BOPH01000062.1"/>
</dbReference>
<keyword evidence="3" id="KW-1185">Reference proteome</keyword>
<evidence type="ECO:0000259" key="1">
    <source>
        <dbReference type="Pfam" id="PF13349"/>
    </source>
</evidence>
<dbReference type="EMBL" id="BOPH01000062">
    <property type="protein sequence ID" value="GIJ69444.1"/>
    <property type="molecule type" value="Genomic_DNA"/>
</dbReference>
<dbReference type="AlphaFoldDB" id="A0A8J4ECB0"/>
<comment type="caution">
    <text evidence="2">The sequence shown here is derived from an EMBL/GenBank/DDBJ whole genome shotgun (WGS) entry which is preliminary data.</text>
</comment>
<reference evidence="2" key="1">
    <citation type="submission" date="2021-01" db="EMBL/GenBank/DDBJ databases">
        <title>Whole genome shotgun sequence of Virgisporangium ochraceum NBRC 16418.</title>
        <authorList>
            <person name="Komaki H."/>
            <person name="Tamura T."/>
        </authorList>
    </citation>
    <scope>NUCLEOTIDE SEQUENCE</scope>
    <source>
        <strain evidence="2">NBRC 16418</strain>
    </source>
</reference>
<dbReference type="Proteomes" id="UP000635606">
    <property type="component" value="Unassembled WGS sequence"/>
</dbReference>
<dbReference type="PANTHER" id="PTHR34094">
    <property type="match status" value="1"/>
</dbReference>
<dbReference type="Pfam" id="PF13349">
    <property type="entry name" value="DUF4097"/>
    <property type="match status" value="1"/>
</dbReference>
<dbReference type="Gene3D" id="2.160.20.120">
    <property type="match status" value="1"/>
</dbReference>
<evidence type="ECO:0000313" key="2">
    <source>
        <dbReference type="EMBL" id="GIJ69444.1"/>
    </source>
</evidence>
<name>A0A8J4ECB0_9ACTN</name>
<feature type="domain" description="DUF4097" evidence="1">
    <location>
        <begin position="23"/>
        <end position="260"/>
    </location>
</feature>
<dbReference type="InterPro" id="IPR025164">
    <property type="entry name" value="Toastrack_DUF4097"/>
</dbReference>
<evidence type="ECO:0000313" key="3">
    <source>
        <dbReference type="Proteomes" id="UP000635606"/>
    </source>
</evidence>
<dbReference type="PANTHER" id="PTHR34094:SF1">
    <property type="entry name" value="PROTEIN FAM185A"/>
    <property type="match status" value="1"/>
</dbReference>
<protein>
    <recommendedName>
        <fullName evidence="1">DUF4097 domain-containing protein</fullName>
    </recommendedName>
</protein>
<sequence length="270" mass="27566">MYEFQTPDPILVSVRLGGGAATITAEERDTTVVTVEPYDNSDASRSLAESTRVAVDGGRLIIHAPESSFIWRRGSVRVTAQVPLDSGFECNVASAETVLAGRWSEGTANSASGNLQIGAVAGNLKINTASGDVRVHAVGRGLNLRSASGNAEIGSVGGDASLTSASGDLAVHDTGGSAMARTASGDIELFRARQGEVRAQTASGDVQISVLPGTGVYLDVHSLSGYTQSDLSLGDAPPAGNTSKSTLSLRVHTASGDVAIMRAQVAQDAA</sequence>